<sequence>MVFITALITPPFQSPDEPNHFARAEQVSRLELIPAFTYDKAHPPTKADSISSDPKITYPDKGGFTVDKGIYALDHAYVALEHNAQVKLNAANTNSARSLKWKTGNIYFNFGNTAIYPPVVYIMQALGIGIGKVFNLSIQNTLYISRILNGLLSIAMCFVALCLAKRSGILLFVVLLFPMTVSLFASVSQDAVLISCCFLLTAIIDSVEFADGKFYSKPKLAALIILMAIIGLAKPPYILFAFLFLFLKLSPKQKAIGIIIPFSALIFWLIINHGAFMIKFAPPEMRLNSKLQVQHILQQPFQFIGMFFSFDKAGLLNIAYMFVGVLGWLDLQMPGHYYLAAYVCLFLAGYVGINFKGNIKIRAVLIICSFATVIAVITAQYVTWVALASTSFGGMQGRYLIPVYPFLALAFCAEPGFLKNVGFKTVILSTVLLFPVYTAVTMIHELLGRYY</sequence>
<keyword evidence="1" id="KW-0472">Membrane</keyword>
<gene>
    <name evidence="2" type="ORF">GCM10022210_27940</name>
</gene>
<keyword evidence="1" id="KW-1133">Transmembrane helix</keyword>
<dbReference type="Proteomes" id="UP001500742">
    <property type="component" value="Unassembled WGS sequence"/>
</dbReference>
<dbReference type="RefSeq" id="WP_259087554.1">
    <property type="nucleotide sequence ID" value="NZ_BAAAZC010000019.1"/>
</dbReference>
<feature type="transmembrane region" description="Helical" evidence="1">
    <location>
        <begin position="168"/>
        <end position="185"/>
    </location>
</feature>
<reference evidence="3" key="1">
    <citation type="journal article" date="2019" name="Int. J. Syst. Evol. Microbiol.">
        <title>The Global Catalogue of Microorganisms (GCM) 10K type strain sequencing project: providing services to taxonomists for standard genome sequencing and annotation.</title>
        <authorList>
            <consortium name="The Broad Institute Genomics Platform"/>
            <consortium name="The Broad Institute Genome Sequencing Center for Infectious Disease"/>
            <person name="Wu L."/>
            <person name="Ma J."/>
        </authorList>
    </citation>
    <scope>NUCLEOTIDE SEQUENCE [LARGE SCALE GENOMIC DNA]</scope>
    <source>
        <strain evidence="3">JCM 16601</strain>
    </source>
</reference>
<feature type="transmembrane region" description="Helical" evidence="1">
    <location>
        <begin position="303"/>
        <end position="329"/>
    </location>
</feature>
<feature type="transmembrane region" description="Helical" evidence="1">
    <location>
        <begin position="365"/>
        <end position="387"/>
    </location>
</feature>
<feature type="transmembrane region" description="Helical" evidence="1">
    <location>
        <begin position="425"/>
        <end position="444"/>
    </location>
</feature>
<protein>
    <recommendedName>
        <fullName evidence="4">DUF2142 domain-containing protein</fullName>
    </recommendedName>
</protein>
<evidence type="ECO:0000256" key="1">
    <source>
        <dbReference type="SAM" id="Phobius"/>
    </source>
</evidence>
<feature type="transmembrane region" description="Helical" evidence="1">
    <location>
        <begin position="258"/>
        <end position="282"/>
    </location>
</feature>
<feature type="transmembrane region" description="Helical" evidence="1">
    <location>
        <begin position="399"/>
        <end position="418"/>
    </location>
</feature>
<feature type="transmembrane region" description="Helical" evidence="1">
    <location>
        <begin position="191"/>
        <end position="210"/>
    </location>
</feature>
<evidence type="ECO:0000313" key="3">
    <source>
        <dbReference type="Proteomes" id="UP001500742"/>
    </source>
</evidence>
<name>A0ABP7Q3G1_9SPHI</name>
<feature type="transmembrane region" description="Helical" evidence="1">
    <location>
        <begin position="106"/>
        <end position="130"/>
    </location>
</feature>
<dbReference type="Pfam" id="PF09913">
    <property type="entry name" value="DUF2142"/>
    <property type="match status" value="1"/>
</dbReference>
<evidence type="ECO:0008006" key="4">
    <source>
        <dbReference type="Google" id="ProtNLM"/>
    </source>
</evidence>
<keyword evidence="3" id="KW-1185">Reference proteome</keyword>
<proteinExistence type="predicted"/>
<comment type="caution">
    <text evidence="2">The sequence shown here is derived from an EMBL/GenBank/DDBJ whole genome shotgun (WGS) entry which is preliminary data.</text>
</comment>
<feature type="transmembrane region" description="Helical" evidence="1">
    <location>
        <begin position="335"/>
        <end position="353"/>
    </location>
</feature>
<accession>A0ABP7Q3G1</accession>
<feature type="transmembrane region" description="Helical" evidence="1">
    <location>
        <begin position="142"/>
        <end position="161"/>
    </location>
</feature>
<feature type="transmembrane region" description="Helical" evidence="1">
    <location>
        <begin position="222"/>
        <end position="246"/>
    </location>
</feature>
<organism evidence="2 3">
    <name type="scientific">Mucilaginibacter dorajii</name>
    <dbReference type="NCBI Taxonomy" id="692994"/>
    <lineage>
        <taxon>Bacteria</taxon>
        <taxon>Pseudomonadati</taxon>
        <taxon>Bacteroidota</taxon>
        <taxon>Sphingobacteriia</taxon>
        <taxon>Sphingobacteriales</taxon>
        <taxon>Sphingobacteriaceae</taxon>
        <taxon>Mucilaginibacter</taxon>
    </lineage>
</organism>
<keyword evidence="1" id="KW-0812">Transmembrane</keyword>
<dbReference type="InterPro" id="IPR018674">
    <property type="entry name" value="DUF2142_membrane"/>
</dbReference>
<evidence type="ECO:0000313" key="2">
    <source>
        <dbReference type="EMBL" id="GAA3975788.1"/>
    </source>
</evidence>
<dbReference type="EMBL" id="BAAAZC010000019">
    <property type="protein sequence ID" value="GAA3975788.1"/>
    <property type="molecule type" value="Genomic_DNA"/>
</dbReference>